<feature type="transmembrane region" description="Helical" evidence="7">
    <location>
        <begin position="114"/>
        <end position="132"/>
    </location>
</feature>
<keyword evidence="5 7" id="KW-1133">Transmembrane helix</keyword>
<dbReference type="STRING" id="690879.TSACC_23005"/>
<dbReference type="FunCoup" id="A0A146GCR6">
    <property type="interactions" value="31"/>
</dbReference>
<dbReference type="GO" id="GO:0005886">
    <property type="term" value="C:plasma membrane"/>
    <property type="evidence" value="ECO:0007669"/>
    <property type="project" value="UniProtKB-SubCell"/>
</dbReference>
<evidence type="ECO:0008006" key="10">
    <source>
        <dbReference type="Google" id="ProtNLM"/>
    </source>
</evidence>
<evidence type="ECO:0000313" key="9">
    <source>
        <dbReference type="Proteomes" id="UP000076023"/>
    </source>
</evidence>
<keyword evidence="3" id="KW-1003">Cell membrane</keyword>
<dbReference type="PANTHER" id="PTHR30509:SF9">
    <property type="entry name" value="MULTIDRUG RESISTANCE PROTEIN MDTO"/>
    <property type="match status" value="1"/>
</dbReference>
<dbReference type="PANTHER" id="PTHR30509">
    <property type="entry name" value="P-HYDROXYBENZOIC ACID EFFLUX PUMP SUBUNIT-RELATED"/>
    <property type="match status" value="1"/>
</dbReference>
<evidence type="ECO:0000256" key="4">
    <source>
        <dbReference type="ARBA" id="ARBA00022692"/>
    </source>
</evidence>
<feature type="transmembrane region" description="Helical" evidence="7">
    <location>
        <begin position="66"/>
        <end position="84"/>
    </location>
</feature>
<evidence type="ECO:0000256" key="1">
    <source>
        <dbReference type="ARBA" id="ARBA00004651"/>
    </source>
</evidence>
<accession>A0A146GCR6</accession>
<dbReference type="Proteomes" id="UP000076023">
    <property type="component" value="Unassembled WGS sequence"/>
</dbReference>
<protein>
    <recommendedName>
        <fullName evidence="10">Membrane protein YccC</fullName>
    </recommendedName>
</protein>
<comment type="subcellular location">
    <subcellularLocation>
        <location evidence="1">Cell membrane</location>
        <topology evidence="1">Multi-pass membrane protein</topology>
    </subcellularLocation>
</comment>
<comment type="caution">
    <text evidence="8">The sequence shown here is derived from an EMBL/GenBank/DDBJ whole genome shotgun (WGS) entry which is preliminary data.</text>
</comment>
<dbReference type="InterPro" id="IPR006726">
    <property type="entry name" value="PHBA_efflux_AaeB/fusaric-R"/>
</dbReference>
<dbReference type="EMBL" id="BDCO01000002">
    <property type="protein sequence ID" value="GAT34574.1"/>
    <property type="molecule type" value="Genomic_DNA"/>
</dbReference>
<gene>
    <name evidence="8" type="ORF">TSACC_23005</name>
</gene>
<keyword evidence="2" id="KW-0813">Transport</keyword>
<dbReference type="RefSeq" id="WP_075080190.1">
    <property type="nucleotide sequence ID" value="NZ_BDCO01000002.1"/>
</dbReference>
<dbReference type="GO" id="GO:0022857">
    <property type="term" value="F:transmembrane transporter activity"/>
    <property type="evidence" value="ECO:0007669"/>
    <property type="project" value="InterPro"/>
</dbReference>
<feature type="transmembrane region" description="Helical" evidence="7">
    <location>
        <begin position="473"/>
        <end position="492"/>
    </location>
</feature>
<feature type="transmembrane region" description="Helical" evidence="7">
    <location>
        <begin position="90"/>
        <end position="107"/>
    </location>
</feature>
<name>A0A146GCR6_TERSA</name>
<evidence type="ECO:0000256" key="5">
    <source>
        <dbReference type="ARBA" id="ARBA00022989"/>
    </source>
</evidence>
<sequence>MNERRGIPPLGWNEILFSLKTLLAAGLALWIAFRLGLSRPYWSVVTVYVVAQPLAGAVTSKALYRLLGTLTGAAATLLIVPALVNSPELLALGVAAWVGGCLAISLLDRSPRSYFFMLAGYTAAIIGFTNLADPAALFDIASSRATEIALGIVSATVVSRVVLPRHAGPTLAARMEGWLGDAAEWAGDTLATAADDRAIRSGAKRLAGDMAGMTGLISTLPYDTSALRHAREQLSLLELRMTALIPLLLGVADRLSALRGLPGGVPAALPSLLGRVAEWMREGRMGTLRTGMSLRRELRHLAVEFHGRGAWDDLLVRNLCLRLAEVVKVWEDCLILRDAIAFGREDVPRRLRLANGSRGWPLPRLDAGLAWTSGFAAFVGILLASAIWLGTGWKDGNTGAQLTAIFCCIFAAFDNPLPLLRLHTGCVAAAAVIAAVYLFGILPWVDGFAALMVVLAPFLFLCGAFMATPRWGFSAFAICANTTLFLALESSFAMDMALFANGVMAALAGSAIAIVILRLFRSADAEDGARRLLRTLWSDLAGLASTGESWRAHALARRMVDHLGHLAPRLLALPATSRMAGADVLADVRTGLNIADIQRLQRDSLPETQRLLEELEYHFRARLRDAAVRPGASLLARVDEAMRVVNDRQTTQPAFGRLLLALTGLRRCLFPYAPAPVLLSTAEAGA</sequence>
<dbReference type="AlphaFoldDB" id="A0A146GCR6"/>
<evidence type="ECO:0000313" key="8">
    <source>
        <dbReference type="EMBL" id="GAT34574.1"/>
    </source>
</evidence>
<reference evidence="9" key="1">
    <citation type="journal article" date="2017" name="Genome Announc.">
        <title>Draft Genome Sequence of Terrimicrobium sacchariphilum NM-5T, a Facultative Anaerobic Soil Bacterium of the Class Spartobacteria.</title>
        <authorList>
            <person name="Qiu Y.L."/>
            <person name="Tourlousse D.M."/>
            <person name="Matsuura N."/>
            <person name="Ohashi A."/>
            <person name="Sekiguchi Y."/>
        </authorList>
    </citation>
    <scope>NUCLEOTIDE SEQUENCE [LARGE SCALE GENOMIC DNA]</scope>
    <source>
        <strain evidence="9">NM-5</strain>
    </source>
</reference>
<keyword evidence="9" id="KW-1185">Reference proteome</keyword>
<dbReference type="OrthoDB" id="9807111at2"/>
<keyword evidence="4 7" id="KW-0812">Transmembrane</keyword>
<feature type="transmembrane region" description="Helical" evidence="7">
    <location>
        <begin position="396"/>
        <end position="413"/>
    </location>
</feature>
<proteinExistence type="predicted"/>
<dbReference type="Pfam" id="PF04632">
    <property type="entry name" value="FUSC"/>
    <property type="match status" value="1"/>
</dbReference>
<evidence type="ECO:0000256" key="3">
    <source>
        <dbReference type="ARBA" id="ARBA00022475"/>
    </source>
</evidence>
<organism evidence="8 9">
    <name type="scientific">Terrimicrobium sacchariphilum</name>
    <dbReference type="NCBI Taxonomy" id="690879"/>
    <lineage>
        <taxon>Bacteria</taxon>
        <taxon>Pseudomonadati</taxon>
        <taxon>Verrucomicrobiota</taxon>
        <taxon>Terrimicrobiia</taxon>
        <taxon>Terrimicrobiales</taxon>
        <taxon>Terrimicrobiaceae</taxon>
        <taxon>Terrimicrobium</taxon>
    </lineage>
</organism>
<keyword evidence="6 7" id="KW-0472">Membrane</keyword>
<dbReference type="InParanoid" id="A0A146GCR6"/>
<feature type="transmembrane region" description="Helical" evidence="7">
    <location>
        <begin position="420"/>
        <end position="442"/>
    </location>
</feature>
<evidence type="ECO:0000256" key="6">
    <source>
        <dbReference type="ARBA" id="ARBA00023136"/>
    </source>
</evidence>
<feature type="transmembrane region" description="Helical" evidence="7">
    <location>
        <begin position="498"/>
        <end position="520"/>
    </location>
</feature>
<feature type="transmembrane region" description="Helical" evidence="7">
    <location>
        <begin position="368"/>
        <end position="390"/>
    </location>
</feature>
<feature type="transmembrane region" description="Helical" evidence="7">
    <location>
        <begin position="448"/>
        <end position="466"/>
    </location>
</feature>
<evidence type="ECO:0000256" key="2">
    <source>
        <dbReference type="ARBA" id="ARBA00022448"/>
    </source>
</evidence>
<evidence type="ECO:0000256" key="7">
    <source>
        <dbReference type="SAM" id="Phobius"/>
    </source>
</evidence>
<feature type="transmembrane region" description="Helical" evidence="7">
    <location>
        <begin position="12"/>
        <end position="33"/>
    </location>
</feature>